<keyword evidence="3" id="KW-1185">Reference proteome</keyword>
<dbReference type="InterPro" id="IPR051357">
    <property type="entry name" value="H3K9_HMTase_SUVAR3-9"/>
</dbReference>
<dbReference type="PANTHER" id="PTHR45660">
    <property type="entry name" value="HISTONE-LYSINE N-METHYLTRANSFERASE SETMAR"/>
    <property type="match status" value="1"/>
</dbReference>
<reference evidence="2" key="1">
    <citation type="submission" date="2022-01" db="EMBL/GenBank/DDBJ databases">
        <title>Genome Sequence Resource for Two Populations of Ditylenchus destructor, the Migratory Endoparasitic Phytonematode.</title>
        <authorList>
            <person name="Zhang H."/>
            <person name="Lin R."/>
            <person name="Xie B."/>
        </authorList>
    </citation>
    <scope>NUCLEOTIDE SEQUENCE</scope>
    <source>
        <strain evidence="2">BazhouSP</strain>
    </source>
</reference>
<feature type="domain" description="SET" evidence="1">
    <location>
        <begin position="112"/>
        <end position="226"/>
    </location>
</feature>
<accession>A0AAD4MYX8</accession>
<evidence type="ECO:0000259" key="1">
    <source>
        <dbReference type="PROSITE" id="PS50280"/>
    </source>
</evidence>
<dbReference type="InterPro" id="IPR001214">
    <property type="entry name" value="SET_dom"/>
</dbReference>
<dbReference type="GO" id="GO:0042054">
    <property type="term" value="F:histone methyltransferase activity"/>
    <property type="evidence" value="ECO:0007669"/>
    <property type="project" value="TreeGrafter"/>
</dbReference>
<dbReference type="Proteomes" id="UP001201812">
    <property type="component" value="Unassembled WGS sequence"/>
</dbReference>
<dbReference type="PANTHER" id="PTHR45660:SF13">
    <property type="entry name" value="HISTONE-LYSINE N-METHYLTRANSFERASE SETMAR"/>
    <property type="match status" value="1"/>
</dbReference>
<name>A0AAD4MYX8_9BILA</name>
<dbReference type="Pfam" id="PF00856">
    <property type="entry name" value="SET"/>
    <property type="match status" value="1"/>
</dbReference>
<dbReference type="SMART" id="SM00317">
    <property type="entry name" value="SET"/>
    <property type="match status" value="1"/>
</dbReference>
<sequence length="260" mass="29717">MTSYSSADLSNGLEQVAVRAVNHYTYDKIAAFQYIATTEIATGCDEYFMPNEGCRCTKCDDRECNCYKDGQNKDDGGFRHMTFCDTDTCKCTPESCGNHGSLFGNSKFNLFTALEVYFVNPAKKWGVRAKVRIPANTFVCEYAGKLIEDKDQHLEEDDYIFQFNFEGRNYMVDAYERGNVGRFVNHSCNSNMTAIICVFGILKFPRVMFFTLKDVPEGEELTIDYGENWWTAKQDLKCACQAADCRYLNKPMENCESMEM</sequence>
<proteinExistence type="predicted"/>
<dbReference type="PROSITE" id="PS50280">
    <property type="entry name" value="SET"/>
    <property type="match status" value="1"/>
</dbReference>
<dbReference type="EMBL" id="JAKKPZ010000028">
    <property type="protein sequence ID" value="KAI1709942.1"/>
    <property type="molecule type" value="Genomic_DNA"/>
</dbReference>
<protein>
    <submittedName>
        <fullName evidence="2">SET domain-containing protein</fullName>
    </submittedName>
</protein>
<dbReference type="GO" id="GO:0003690">
    <property type="term" value="F:double-stranded DNA binding"/>
    <property type="evidence" value="ECO:0007669"/>
    <property type="project" value="TreeGrafter"/>
</dbReference>
<dbReference type="Gene3D" id="2.170.270.10">
    <property type="entry name" value="SET domain"/>
    <property type="match status" value="1"/>
</dbReference>
<organism evidence="2 3">
    <name type="scientific">Ditylenchus destructor</name>
    <dbReference type="NCBI Taxonomy" id="166010"/>
    <lineage>
        <taxon>Eukaryota</taxon>
        <taxon>Metazoa</taxon>
        <taxon>Ecdysozoa</taxon>
        <taxon>Nematoda</taxon>
        <taxon>Chromadorea</taxon>
        <taxon>Rhabditida</taxon>
        <taxon>Tylenchina</taxon>
        <taxon>Tylenchomorpha</taxon>
        <taxon>Sphaerularioidea</taxon>
        <taxon>Anguinidae</taxon>
        <taxon>Anguininae</taxon>
        <taxon>Ditylenchus</taxon>
    </lineage>
</organism>
<dbReference type="SUPFAM" id="SSF82199">
    <property type="entry name" value="SET domain"/>
    <property type="match status" value="1"/>
</dbReference>
<dbReference type="AlphaFoldDB" id="A0AAD4MYX8"/>
<evidence type="ECO:0000313" key="2">
    <source>
        <dbReference type="EMBL" id="KAI1709942.1"/>
    </source>
</evidence>
<comment type="caution">
    <text evidence="2">The sequence shown here is derived from an EMBL/GenBank/DDBJ whole genome shotgun (WGS) entry which is preliminary data.</text>
</comment>
<gene>
    <name evidence="2" type="ORF">DdX_10950</name>
</gene>
<dbReference type="InterPro" id="IPR046341">
    <property type="entry name" value="SET_dom_sf"/>
</dbReference>
<evidence type="ECO:0000313" key="3">
    <source>
        <dbReference type="Proteomes" id="UP001201812"/>
    </source>
</evidence>